<evidence type="ECO:0000313" key="2">
    <source>
        <dbReference type="EMBL" id="BAM05160.1"/>
    </source>
</evidence>
<feature type="region of interest" description="Disordered" evidence="1">
    <location>
        <begin position="1"/>
        <end position="70"/>
    </location>
</feature>
<evidence type="ECO:0000313" key="3">
    <source>
        <dbReference type="Proteomes" id="UP000007881"/>
    </source>
</evidence>
<organism evidence="2 3">
    <name type="scientific">Phycisphaera mikurensis (strain NBRC 102666 / KCTC 22515 / FYK2301M01)</name>
    <dbReference type="NCBI Taxonomy" id="1142394"/>
    <lineage>
        <taxon>Bacteria</taxon>
        <taxon>Pseudomonadati</taxon>
        <taxon>Planctomycetota</taxon>
        <taxon>Phycisphaerae</taxon>
        <taxon>Phycisphaerales</taxon>
        <taxon>Phycisphaeraceae</taxon>
        <taxon>Phycisphaera</taxon>
    </lineage>
</organism>
<name>I0IIS2_PHYMF</name>
<dbReference type="AlphaFoldDB" id="I0IIS2"/>
<proteinExistence type="predicted"/>
<feature type="region of interest" description="Disordered" evidence="1">
    <location>
        <begin position="319"/>
        <end position="355"/>
    </location>
</feature>
<dbReference type="EMBL" id="AP012338">
    <property type="protein sequence ID" value="BAM05160.1"/>
    <property type="molecule type" value="Genomic_DNA"/>
</dbReference>
<gene>
    <name evidence="2" type="ordered locus">PSMK_30010</name>
</gene>
<reference evidence="2 3" key="1">
    <citation type="submission" date="2012-02" db="EMBL/GenBank/DDBJ databases">
        <title>Complete genome sequence of Phycisphaera mikurensis NBRC 102666.</title>
        <authorList>
            <person name="Ankai A."/>
            <person name="Hosoyama A."/>
            <person name="Terui Y."/>
            <person name="Sekine M."/>
            <person name="Fukai R."/>
            <person name="Kato Y."/>
            <person name="Nakamura S."/>
            <person name="Yamada-Narita S."/>
            <person name="Kawakoshi A."/>
            <person name="Fukunaga Y."/>
            <person name="Yamazaki S."/>
            <person name="Fujita N."/>
        </authorList>
    </citation>
    <scope>NUCLEOTIDE SEQUENCE [LARGE SCALE GENOMIC DNA]</scope>
    <source>
        <strain evidence="3">NBRC 102666 / KCTC 22515 / FYK2301M01</strain>
    </source>
</reference>
<dbReference type="HOGENOM" id="CLU_524632_0_0_0"/>
<feature type="compositionally biased region" description="Pro residues" evidence="1">
    <location>
        <begin position="44"/>
        <end position="64"/>
    </location>
</feature>
<accession>I0IIS2</accession>
<dbReference type="RefSeq" id="WP_014438368.1">
    <property type="nucleotide sequence ID" value="NC_017080.1"/>
</dbReference>
<feature type="compositionally biased region" description="Low complexity" evidence="1">
    <location>
        <begin position="28"/>
        <end position="43"/>
    </location>
</feature>
<protein>
    <submittedName>
        <fullName evidence="2">Uncharacterized protein</fullName>
    </submittedName>
</protein>
<dbReference type="KEGG" id="phm:PSMK_30010"/>
<dbReference type="OrthoDB" id="9923096at2"/>
<dbReference type="Proteomes" id="UP000007881">
    <property type="component" value="Chromosome"/>
</dbReference>
<evidence type="ECO:0000256" key="1">
    <source>
        <dbReference type="SAM" id="MobiDB-lite"/>
    </source>
</evidence>
<sequence length="519" mass="53298">MDDSQTLDDLATLFLSPPGDAPPGLGGPAPVRLRPKPAAGAGAAPPPGDPPPARPGPAAPPPGAAGPAHRLKLAGREVPADPAPRPAASPPLEAVLLGNLPGLASAWLPQYAQLIAHRDGPVLLLHPIQEEDEEDPLGTAPESGVGEGFELEWIGPGGGDAAAVLERLSPEAGLRERVATLLTHATRAPAAVLVNAGVDGPEAAARFAGVADWSLLSGADPVAIEGAAAMLRRLIGVAPAIASAGFGLMVMGSEPPAARDAAGALARALVDDVDSPPEPLGSLPRMNPVARTPLGFVRRGDGPDPWASLLGWLRSLPDAEQAADPEPGPPAASAGSGPDPAEPRTQAPSDPESPAIRGAAAVRSLDLHRRHAAAGDAEDEAPAHPAAPLEGLLERLSTARPSGPRLEAIQPGCPGQPLVQLALDANGRLHLLARHTHSAEHPHPREAMLALRDAAEWAREHQDWLSAAQPHRRVDAADPVPHLVTDRPDLGLSLAKKLGPALRLYLLHGDVCYALTESR</sequence>
<keyword evidence="3" id="KW-1185">Reference proteome</keyword>
<feature type="compositionally biased region" description="Low complexity" evidence="1">
    <location>
        <begin position="319"/>
        <end position="339"/>
    </location>
</feature>